<name>A0A844Y4X2_9SPHN</name>
<dbReference type="PANTHER" id="PTHR33529:SF6">
    <property type="entry name" value="YJGP_YJGQ FAMILY PERMEASE"/>
    <property type="match status" value="1"/>
</dbReference>
<dbReference type="EMBL" id="WTYF01000004">
    <property type="protein sequence ID" value="MXO52353.1"/>
    <property type="molecule type" value="Genomic_DNA"/>
</dbReference>
<dbReference type="AlphaFoldDB" id="A0A844Y4X2"/>
<accession>A0A844Y4X2</accession>
<evidence type="ECO:0000256" key="4">
    <source>
        <dbReference type="ARBA" id="ARBA00022989"/>
    </source>
</evidence>
<dbReference type="RefSeq" id="WP_160609002.1">
    <property type="nucleotide sequence ID" value="NZ_WTYF01000004.1"/>
</dbReference>
<keyword evidence="8" id="KW-1185">Reference proteome</keyword>
<feature type="transmembrane region" description="Helical" evidence="6">
    <location>
        <begin position="104"/>
        <end position="125"/>
    </location>
</feature>
<dbReference type="OrthoDB" id="7057792at2"/>
<dbReference type="Pfam" id="PF03739">
    <property type="entry name" value="LptF_LptG"/>
    <property type="match status" value="1"/>
</dbReference>
<dbReference type="GO" id="GO:0043190">
    <property type="term" value="C:ATP-binding cassette (ABC) transporter complex"/>
    <property type="evidence" value="ECO:0007669"/>
    <property type="project" value="TreeGrafter"/>
</dbReference>
<keyword evidence="2" id="KW-1003">Cell membrane</keyword>
<sequence>MFKFIPAIDRYIFRLVVVPMLGVFALAASLLTLDKMLRLLDFVAVEGGPIGVVFKMLATLVPEYASLAIPLGLLLGILLAFRKLATTSELDVFRAVGLSYGRLLRIPFLITAFLMAVNVALVFFVQPVSRFTYERLEYELRSGALGASIKVGEFTTLADRMALRIEQSEDDGRKLMGIFARVANTKGQVLSISAQEGAFLATTDDPDTIILRLTNGTIVQDTGSQTPRVLTFTRHDLPIDLPAIEEFRDRGEDEREYILPELLRIGWADNQTETKRDASQASFNFRLVEVVMMALMPLLAVSLGIPPKRSTSALGVFLSIIMVVAYHKINQYGEDVAALGLADPILALWGPFVVFAALILWMYWRVAHVPGGQAIGALENWFAKISKRIGKLFRRRRRPLIDDPMTAEG</sequence>
<evidence type="ECO:0000256" key="2">
    <source>
        <dbReference type="ARBA" id="ARBA00022475"/>
    </source>
</evidence>
<evidence type="ECO:0000313" key="8">
    <source>
        <dbReference type="Proteomes" id="UP000444185"/>
    </source>
</evidence>
<protein>
    <submittedName>
        <fullName evidence="7">LptF/LptG family permease</fullName>
    </submittedName>
</protein>
<evidence type="ECO:0000256" key="3">
    <source>
        <dbReference type="ARBA" id="ARBA00022692"/>
    </source>
</evidence>
<evidence type="ECO:0000313" key="7">
    <source>
        <dbReference type="EMBL" id="MXO52353.1"/>
    </source>
</evidence>
<feature type="transmembrane region" description="Helical" evidence="6">
    <location>
        <begin position="341"/>
        <end position="364"/>
    </location>
</feature>
<evidence type="ECO:0000256" key="6">
    <source>
        <dbReference type="SAM" id="Phobius"/>
    </source>
</evidence>
<dbReference type="PANTHER" id="PTHR33529">
    <property type="entry name" value="SLR0882 PROTEIN-RELATED"/>
    <property type="match status" value="1"/>
</dbReference>
<feature type="transmembrane region" description="Helical" evidence="6">
    <location>
        <begin position="311"/>
        <end position="329"/>
    </location>
</feature>
<gene>
    <name evidence="7" type="ORF">GRI42_13655</name>
</gene>
<dbReference type="Proteomes" id="UP000444185">
    <property type="component" value="Unassembled WGS sequence"/>
</dbReference>
<keyword evidence="4 6" id="KW-1133">Transmembrane helix</keyword>
<proteinExistence type="predicted"/>
<feature type="transmembrane region" description="Helical" evidence="6">
    <location>
        <begin position="12"/>
        <end position="33"/>
    </location>
</feature>
<dbReference type="InterPro" id="IPR005495">
    <property type="entry name" value="LptG/LptF_permease"/>
</dbReference>
<comment type="caution">
    <text evidence="7">The sequence shown here is derived from an EMBL/GenBank/DDBJ whole genome shotgun (WGS) entry which is preliminary data.</text>
</comment>
<organism evidence="7 8">
    <name type="scientific">Qipengyuania gaetbuli</name>
    <dbReference type="NCBI Taxonomy" id="266952"/>
    <lineage>
        <taxon>Bacteria</taxon>
        <taxon>Pseudomonadati</taxon>
        <taxon>Pseudomonadota</taxon>
        <taxon>Alphaproteobacteria</taxon>
        <taxon>Sphingomonadales</taxon>
        <taxon>Erythrobacteraceae</taxon>
        <taxon>Qipengyuania</taxon>
    </lineage>
</organism>
<feature type="transmembrane region" description="Helical" evidence="6">
    <location>
        <begin position="64"/>
        <end position="84"/>
    </location>
</feature>
<comment type="subcellular location">
    <subcellularLocation>
        <location evidence="1">Cell membrane</location>
        <topology evidence="1">Multi-pass membrane protein</topology>
    </subcellularLocation>
</comment>
<keyword evidence="3 6" id="KW-0812">Transmembrane</keyword>
<reference evidence="7 8" key="1">
    <citation type="submission" date="2019-12" db="EMBL/GenBank/DDBJ databases">
        <title>Genomic-based taxomic classification of the family Erythrobacteraceae.</title>
        <authorList>
            <person name="Xu L."/>
        </authorList>
    </citation>
    <scope>NUCLEOTIDE SEQUENCE [LARGE SCALE GENOMIC DNA]</scope>
    <source>
        <strain evidence="7 8">DSM 16225</strain>
    </source>
</reference>
<evidence type="ECO:0000256" key="5">
    <source>
        <dbReference type="ARBA" id="ARBA00023136"/>
    </source>
</evidence>
<dbReference type="GO" id="GO:0015920">
    <property type="term" value="P:lipopolysaccharide transport"/>
    <property type="evidence" value="ECO:0007669"/>
    <property type="project" value="TreeGrafter"/>
</dbReference>
<feature type="transmembrane region" description="Helical" evidence="6">
    <location>
        <begin position="285"/>
        <end position="305"/>
    </location>
</feature>
<evidence type="ECO:0000256" key="1">
    <source>
        <dbReference type="ARBA" id="ARBA00004651"/>
    </source>
</evidence>
<keyword evidence="5 6" id="KW-0472">Membrane</keyword>